<evidence type="ECO:0000256" key="5">
    <source>
        <dbReference type="ARBA" id="ARBA00022840"/>
    </source>
</evidence>
<dbReference type="RefSeq" id="WP_379898736.1">
    <property type="nucleotide sequence ID" value="NZ_JBHRTR010000015.1"/>
</dbReference>
<evidence type="ECO:0000313" key="13">
    <source>
        <dbReference type="EMBL" id="MFC3226661.1"/>
    </source>
</evidence>
<keyword evidence="14" id="KW-1185">Reference proteome</keyword>
<keyword evidence="3 9" id="KW-0436">Ligase</keyword>
<keyword evidence="2 9" id="KW-0963">Cytoplasm</keyword>
<dbReference type="Proteomes" id="UP001595528">
    <property type="component" value="Unassembled WGS sequence"/>
</dbReference>
<evidence type="ECO:0000256" key="7">
    <source>
        <dbReference type="ARBA" id="ARBA00023146"/>
    </source>
</evidence>
<dbReference type="SMART" id="SM01016">
    <property type="entry name" value="Arg_tRNA_synt_N"/>
    <property type="match status" value="1"/>
</dbReference>
<dbReference type="Pfam" id="PF00750">
    <property type="entry name" value="tRNA-synt_1d"/>
    <property type="match status" value="1"/>
</dbReference>
<dbReference type="Gene3D" id="3.30.1360.70">
    <property type="entry name" value="Arginyl tRNA synthetase N-terminal domain"/>
    <property type="match status" value="1"/>
</dbReference>
<evidence type="ECO:0000256" key="3">
    <source>
        <dbReference type="ARBA" id="ARBA00022598"/>
    </source>
</evidence>
<dbReference type="PANTHER" id="PTHR11956:SF5">
    <property type="entry name" value="ARGININE--TRNA LIGASE, CYTOPLASMIC"/>
    <property type="match status" value="1"/>
</dbReference>
<evidence type="ECO:0000256" key="6">
    <source>
        <dbReference type="ARBA" id="ARBA00022917"/>
    </source>
</evidence>
<dbReference type="InterPro" id="IPR009080">
    <property type="entry name" value="tRNAsynth_Ia_anticodon-bd"/>
</dbReference>
<dbReference type="EMBL" id="JBHRTR010000015">
    <property type="protein sequence ID" value="MFC3226661.1"/>
    <property type="molecule type" value="Genomic_DNA"/>
</dbReference>
<feature type="domain" description="DALR anticodon binding" evidence="11">
    <location>
        <begin position="456"/>
        <end position="591"/>
    </location>
</feature>
<dbReference type="SUPFAM" id="SSF47323">
    <property type="entry name" value="Anticodon-binding domain of a subclass of class I aminoacyl-tRNA synthetases"/>
    <property type="match status" value="1"/>
</dbReference>
<dbReference type="InterPro" id="IPR008909">
    <property type="entry name" value="DALR_anticod-bd"/>
</dbReference>
<evidence type="ECO:0000256" key="1">
    <source>
        <dbReference type="ARBA" id="ARBA00005594"/>
    </source>
</evidence>
<evidence type="ECO:0000256" key="9">
    <source>
        <dbReference type="HAMAP-Rule" id="MF_00123"/>
    </source>
</evidence>
<dbReference type="SMART" id="SM00836">
    <property type="entry name" value="DALR_1"/>
    <property type="match status" value="1"/>
</dbReference>
<dbReference type="InterPro" id="IPR014729">
    <property type="entry name" value="Rossmann-like_a/b/a_fold"/>
</dbReference>
<dbReference type="InterPro" id="IPR035684">
    <property type="entry name" value="ArgRS_core"/>
</dbReference>
<dbReference type="InterPro" id="IPR001278">
    <property type="entry name" value="Arg-tRNA-ligase"/>
</dbReference>
<dbReference type="PROSITE" id="PS00178">
    <property type="entry name" value="AA_TRNA_LIGASE_I"/>
    <property type="match status" value="1"/>
</dbReference>
<dbReference type="HAMAP" id="MF_00123">
    <property type="entry name" value="Arg_tRNA_synth"/>
    <property type="match status" value="1"/>
</dbReference>
<evidence type="ECO:0000256" key="2">
    <source>
        <dbReference type="ARBA" id="ARBA00022490"/>
    </source>
</evidence>
<feature type="domain" description="Arginyl tRNA synthetase N-terminal" evidence="12">
    <location>
        <begin position="5"/>
        <end position="97"/>
    </location>
</feature>
<organism evidence="13 14">
    <name type="scientific">Marinibaculum pumilum</name>
    <dbReference type="NCBI Taxonomy" id="1766165"/>
    <lineage>
        <taxon>Bacteria</taxon>
        <taxon>Pseudomonadati</taxon>
        <taxon>Pseudomonadota</taxon>
        <taxon>Alphaproteobacteria</taxon>
        <taxon>Rhodospirillales</taxon>
        <taxon>Rhodospirillaceae</taxon>
        <taxon>Marinibaculum</taxon>
    </lineage>
</organism>
<dbReference type="InterPro" id="IPR036695">
    <property type="entry name" value="Arg-tRNA-synth_N_sf"/>
</dbReference>
<sequence>MDIFSDTRARILAALQDLAPDGAAPLGAADPAYAPITVEPPRDPSHGDLASNAAMVLAKTFRRKPRDIAEALAPVAADWPHVTAVEIAGPGFLNLRLADQAWHHQLAAVLADGPRFGDRPAASGAGPVNVEYVSANPTGPLHVGHCRGAVFGDALARLLEKAGHKVTREYYINDAGGQVDVLARSAYLRYREALGEAIGEIPAGLYPGDYLIAAGRAIAAEEGDRWLQAAEADWLPVFRARSIEMMMEVIRDDLAALDIRHDVFSSEAQLHADGRVEAAIAALEADGYVYTGVLEPPKGKLPDDWEPRPQLLFKASAFGDDTDRPLKKSDGSWTYFAADIAYHYDKIQRGFDHLIDVWGADHGGYVARVAAAVAALTGRKDALDVKLCQLVNLLEGGQPVKVSKRAGTFVTLREIVDRVGPDVVRFIMLTRKNDAPLDFDFARVLEQSKDNPVFYVQYAHARVHSVLRNAAVELDSPELADAAQFRGLQAGDLAALTHPGELDLIKRMAAWPRLVDAAAQAHEPHRVAFYLYDLAAAFHAHWNAGKDDPSLRFIHAADRPLTLARLALLRGVADVIASGLDVLGVTPVTEMR</sequence>
<dbReference type="Gene3D" id="1.10.730.10">
    <property type="entry name" value="Isoleucyl-tRNA Synthetase, Domain 1"/>
    <property type="match status" value="1"/>
</dbReference>
<protein>
    <recommendedName>
        <fullName evidence="9">Arginine--tRNA ligase</fullName>
        <ecNumber evidence="9">6.1.1.19</ecNumber>
    </recommendedName>
    <alternativeName>
        <fullName evidence="9">Arginyl-tRNA synthetase</fullName>
        <shortName evidence="9">ArgRS</shortName>
    </alternativeName>
</protein>
<evidence type="ECO:0000256" key="10">
    <source>
        <dbReference type="RuleBase" id="RU363038"/>
    </source>
</evidence>
<dbReference type="Pfam" id="PF05746">
    <property type="entry name" value="DALR_1"/>
    <property type="match status" value="1"/>
</dbReference>
<dbReference type="SUPFAM" id="SSF52374">
    <property type="entry name" value="Nucleotidylyl transferase"/>
    <property type="match status" value="1"/>
</dbReference>
<gene>
    <name evidence="9 13" type="primary">argS</name>
    <name evidence="13" type="ORF">ACFOGJ_05425</name>
</gene>
<keyword evidence="7 9" id="KW-0030">Aminoacyl-tRNA synthetase</keyword>
<dbReference type="EC" id="6.1.1.19" evidence="9"/>
<dbReference type="SUPFAM" id="SSF55190">
    <property type="entry name" value="Arginyl-tRNA synthetase (ArgRS), N-terminal 'additional' domain"/>
    <property type="match status" value="1"/>
</dbReference>
<accession>A0ABV7KWN5</accession>
<dbReference type="CDD" id="cd00671">
    <property type="entry name" value="ArgRS_core"/>
    <property type="match status" value="1"/>
</dbReference>
<dbReference type="InterPro" id="IPR001412">
    <property type="entry name" value="aa-tRNA-synth_I_CS"/>
</dbReference>
<comment type="catalytic activity">
    <reaction evidence="8 9">
        <text>tRNA(Arg) + L-arginine + ATP = L-arginyl-tRNA(Arg) + AMP + diphosphate</text>
        <dbReference type="Rhea" id="RHEA:20301"/>
        <dbReference type="Rhea" id="RHEA-COMP:9658"/>
        <dbReference type="Rhea" id="RHEA-COMP:9673"/>
        <dbReference type="ChEBI" id="CHEBI:30616"/>
        <dbReference type="ChEBI" id="CHEBI:32682"/>
        <dbReference type="ChEBI" id="CHEBI:33019"/>
        <dbReference type="ChEBI" id="CHEBI:78442"/>
        <dbReference type="ChEBI" id="CHEBI:78513"/>
        <dbReference type="ChEBI" id="CHEBI:456215"/>
        <dbReference type="EC" id="6.1.1.19"/>
    </reaction>
</comment>
<evidence type="ECO:0000259" key="11">
    <source>
        <dbReference type="SMART" id="SM00836"/>
    </source>
</evidence>
<dbReference type="Gene3D" id="3.40.50.620">
    <property type="entry name" value="HUPs"/>
    <property type="match status" value="1"/>
</dbReference>
<comment type="subcellular location">
    <subcellularLocation>
        <location evidence="9">Cytoplasm</location>
    </subcellularLocation>
</comment>
<keyword evidence="5 9" id="KW-0067">ATP-binding</keyword>
<dbReference type="Pfam" id="PF03485">
    <property type="entry name" value="Arg_tRNA_synt_N"/>
    <property type="match status" value="1"/>
</dbReference>
<comment type="subunit">
    <text evidence="9">Monomer.</text>
</comment>
<feature type="short sequence motif" description="'HIGH' region" evidence="9">
    <location>
        <begin position="135"/>
        <end position="145"/>
    </location>
</feature>
<comment type="caution">
    <text evidence="13">The sequence shown here is derived from an EMBL/GenBank/DDBJ whole genome shotgun (WGS) entry which is preliminary data.</text>
</comment>
<proteinExistence type="inferred from homology"/>
<comment type="similarity">
    <text evidence="1 9 10">Belongs to the class-I aminoacyl-tRNA synthetase family.</text>
</comment>
<keyword evidence="4 9" id="KW-0547">Nucleotide-binding</keyword>
<evidence type="ECO:0000256" key="4">
    <source>
        <dbReference type="ARBA" id="ARBA00022741"/>
    </source>
</evidence>
<dbReference type="NCBIfam" id="TIGR00456">
    <property type="entry name" value="argS"/>
    <property type="match status" value="1"/>
</dbReference>
<name>A0ABV7KWN5_9PROT</name>
<dbReference type="PRINTS" id="PR01038">
    <property type="entry name" value="TRNASYNTHARG"/>
</dbReference>
<dbReference type="PANTHER" id="PTHR11956">
    <property type="entry name" value="ARGINYL-TRNA SYNTHETASE"/>
    <property type="match status" value="1"/>
</dbReference>
<dbReference type="GO" id="GO:0004814">
    <property type="term" value="F:arginine-tRNA ligase activity"/>
    <property type="evidence" value="ECO:0007669"/>
    <property type="project" value="UniProtKB-EC"/>
</dbReference>
<reference evidence="14" key="1">
    <citation type="journal article" date="2019" name="Int. J. Syst. Evol. Microbiol.">
        <title>The Global Catalogue of Microorganisms (GCM) 10K type strain sequencing project: providing services to taxonomists for standard genome sequencing and annotation.</title>
        <authorList>
            <consortium name="The Broad Institute Genomics Platform"/>
            <consortium name="The Broad Institute Genome Sequencing Center for Infectious Disease"/>
            <person name="Wu L."/>
            <person name="Ma J."/>
        </authorList>
    </citation>
    <scope>NUCLEOTIDE SEQUENCE [LARGE SCALE GENOMIC DNA]</scope>
    <source>
        <strain evidence="14">KCTC 42964</strain>
    </source>
</reference>
<dbReference type="InterPro" id="IPR005148">
    <property type="entry name" value="Arg-tRNA-synth_N"/>
</dbReference>
<keyword evidence="6 9" id="KW-0648">Protein biosynthesis</keyword>
<evidence type="ECO:0000259" key="12">
    <source>
        <dbReference type="SMART" id="SM01016"/>
    </source>
</evidence>
<evidence type="ECO:0000256" key="8">
    <source>
        <dbReference type="ARBA" id="ARBA00049339"/>
    </source>
</evidence>
<evidence type="ECO:0000313" key="14">
    <source>
        <dbReference type="Proteomes" id="UP001595528"/>
    </source>
</evidence>